<feature type="domain" description="Nepovirus coat protein N-terminal" evidence="7">
    <location>
        <begin position="1011"/>
        <end position="1086"/>
    </location>
</feature>
<evidence type="ECO:0000259" key="5">
    <source>
        <dbReference type="Pfam" id="PF03391"/>
    </source>
</evidence>
<organism evidence="8">
    <name type="scientific">Tibetan peony nepovirus</name>
    <dbReference type="NCBI Taxonomy" id="3115779"/>
    <lineage>
        <taxon>Viruses</taxon>
        <taxon>Riboviria</taxon>
        <taxon>Orthornavirae</taxon>
        <taxon>Pisuviricota</taxon>
        <taxon>Pisoniviricetes</taxon>
        <taxon>Picornavirales</taxon>
        <taxon>Secoviridae</taxon>
        <taxon>Comovirinae</taxon>
        <taxon>Nepovirus</taxon>
    </lineage>
</organism>
<evidence type="ECO:0000256" key="2">
    <source>
        <dbReference type="ARBA" id="ARBA00022561"/>
    </source>
</evidence>
<dbReference type="SUPFAM" id="SSF88633">
    <property type="entry name" value="Positive stranded ssRNA viruses"/>
    <property type="match status" value="3"/>
</dbReference>
<dbReference type="EMBL" id="BK065119">
    <property type="protein sequence ID" value="DBA54788.1"/>
    <property type="molecule type" value="Genomic_RNA"/>
</dbReference>
<comment type="subcellular location">
    <subcellularLocation>
        <location evidence="1">Virion</location>
    </subcellularLocation>
</comment>
<feature type="domain" description="Nepovirus coat protein" evidence="5">
    <location>
        <begin position="1215"/>
        <end position="1345"/>
    </location>
</feature>
<proteinExistence type="predicted"/>
<name>A0AAT9JB97_9SECO</name>
<dbReference type="Pfam" id="PF03689">
    <property type="entry name" value="Nepo_coat_N"/>
    <property type="match status" value="1"/>
</dbReference>
<dbReference type="GO" id="GO:0005198">
    <property type="term" value="F:structural molecule activity"/>
    <property type="evidence" value="ECO:0007669"/>
    <property type="project" value="InterPro"/>
</dbReference>
<evidence type="ECO:0000313" key="8">
    <source>
        <dbReference type="EMBL" id="DBA54788.1"/>
    </source>
</evidence>
<dbReference type="Pfam" id="PF03391">
    <property type="entry name" value="Nepo_coat"/>
    <property type="match status" value="1"/>
</dbReference>
<keyword evidence="2" id="KW-0167">Capsid protein</keyword>
<dbReference type="InterPro" id="IPR005305">
    <property type="entry name" value="Nepo_coat_C"/>
</dbReference>
<reference evidence="8" key="1">
    <citation type="submission" date="2023-11" db="EMBL/GenBank/DDBJ databases">
        <authorList>
            <person name="Sidharthan V.K."/>
            <person name="Reddy V."/>
            <person name="Kiran G."/>
            <person name="Rajeswari V."/>
            <person name="Baranwal V.K."/>
        </authorList>
    </citation>
    <scope>NUCLEOTIDE SEQUENCE</scope>
    <source>
        <strain evidence="8">Pae lud</strain>
    </source>
</reference>
<reference evidence="8" key="2">
    <citation type="journal article" date="2024" name="Arch. Virol.">
        <title>Probing of plant transcriptomes reveals the hidden genetic diversity of the family Secoviridae.</title>
        <authorList>
            <person name="Sidharthan V.K."/>
            <person name="Reddy V."/>
            <person name="Kiran G."/>
            <person name="Rajeswari V."/>
            <person name="Baranwal V.K."/>
            <person name="Kumar M.K."/>
            <person name="Kumar K.S."/>
        </authorList>
    </citation>
    <scope>NUCLEOTIDE SEQUENCE</scope>
    <source>
        <strain evidence="8">Pae lud</strain>
    </source>
</reference>
<dbReference type="Pfam" id="PF03688">
    <property type="entry name" value="Nepo_coat_C"/>
    <property type="match status" value="1"/>
</dbReference>
<evidence type="ECO:0000256" key="3">
    <source>
        <dbReference type="ARBA" id="ARBA00022844"/>
    </source>
</evidence>
<dbReference type="InterPro" id="IPR029053">
    <property type="entry name" value="Viral_coat"/>
</dbReference>
<evidence type="ECO:0000259" key="7">
    <source>
        <dbReference type="Pfam" id="PF03689"/>
    </source>
</evidence>
<evidence type="ECO:0000259" key="6">
    <source>
        <dbReference type="Pfam" id="PF03688"/>
    </source>
</evidence>
<evidence type="ECO:0000256" key="4">
    <source>
        <dbReference type="SAM" id="MobiDB-lite"/>
    </source>
</evidence>
<protein>
    <submittedName>
        <fullName evidence="8">Polyprotein</fullName>
    </submittedName>
</protein>
<feature type="domain" description="Nepovirus coat protein C-terminal" evidence="6">
    <location>
        <begin position="1356"/>
        <end position="1513"/>
    </location>
</feature>
<dbReference type="InterPro" id="IPR005306">
    <property type="entry name" value="Nepo_coat_N"/>
</dbReference>
<dbReference type="GO" id="GO:0019028">
    <property type="term" value="C:viral capsid"/>
    <property type="evidence" value="ECO:0007669"/>
    <property type="project" value="UniProtKB-KW"/>
</dbReference>
<feature type="region of interest" description="Disordered" evidence="4">
    <location>
        <begin position="951"/>
        <end position="971"/>
    </location>
</feature>
<evidence type="ECO:0000256" key="1">
    <source>
        <dbReference type="ARBA" id="ARBA00004328"/>
    </source>
</evidence>
<keyword evidence="3" id="KW-0946">Virion</keyword>
<dbReference type="InterPro" id="IPR005054">
    <property type="entry name" value="Nepo_coat"/>
</dbReference>
<accession>A0AAT9JB97</accession>
<dbReference type="Gene3D" id="2.60.120.20">
    <property type="match status" value="2"/>
</dbReference>
<sequence length="1518" mass="166807">MSNHIKIKFCPCYFSLLAVTRGILEKSSFPCLVCTHFSFCLISFHPTLRATIPMQFLASGQPDPKCFPGGIVPQFLLDALARGRARVAAIQTACQSGMDYGEAVLANVPHHLTAVVGPVKTTLEDALTSYKVKLMERAIKMASTTKTLKVLFQRRVGRAIYALSPYLARVAALVGVTVALQSQDPRQWVPICKNLGMQSQVAGELSTQEEQSSIVNLGMQSQVAGELSTQEEQSSIINLGMQSQVAGELSTQGEQSSIINLGMQSQVAGELNTQEEQPSIINLGIQSQVAGELDTQGEQSSAINLGMQSRVAGELCTQEEESSIMSLEMQSQAAGKLGICGLEFHPLQPPALFFSKRGEQNLPSWTDGVPWFVTTKEFCALNFALDSLSSSFEEVLPKVGVSSRAPTFTPTVDAPFIASTVEDSYFEEYYLKPIGPVFQGNWPCFARTPLQVLDSLSEPNTAISVLGTPHFNGPAIFEPWLLKQYDHPENFLDWLPGPCGCRTCLPRCKYHAHAFLFGCGGYMQQCLGCSLSVLVECDQLERAEEAEAARLKAARIAAFAAQFDEVPTPEIEKVGVAKRFGGFFAAYVGHSGPKIDAMAGLDPSKFPKPPRYAHVHSSREDAEISAKLQDKAEEEHDKYWSSVETVKSKLRQKKGKKVPNSAEGMLGDKKTKLLEKDVFAKVVHGSAIDKLCTKFIGDGTMILTDQTFPLRDEEVRLGTTQGCPIYTRLPTFSEKELRKLTDKWEMSNTGVVALDMAIQSHVPEGTPMVAFATIMDGRTDDPHVAAQCGSYFDLGRGRCQALSLPLVNFNLNDLHKRLGNDDPELYLATYFNDMLGYRPGELVFTYGSSELLEHKPDAYTNKSLCKDTWDDILKRNVQKGNRIVKGFNVIDSVSQDYDQEIPDFGELHFKTKPSSSVMPTKAFTAKGIREVPPSQRVRRSFSIARTQFGRVPTRNETPYGGELFGGSTRHEVGPMDATKNFDPSAPRHSFVQSDLEENSSSVVDDNPFVVAITKSFKVAADAKEGTLLGSIPFFADVAAQHKSPFYDCLGTGLIDPTIQLRVFSGGNPFMGSTIGIVHDFFNRVDTKGKLGGQLPRILGNCLPQTLHPLCRAGVGLYTIDTREYLGQALYINHKGFADPHFHVYIYDGNDVTAASKWRVTVEILIRKCKNHKMGMADVPILSLPYKPPSFVNLDLYKGFGVIAQSDDPLMVPIGLDLAVSRNYATNKSCLGTTQAIFQILQGVGGKLVGSFEQVGTRLVSCQLRVVMWWELALPTLEETSSLPHVDLDLTTGMADFSIQIQSPYANTGNRELKSRLLVYPIGGPVAPTGCSSPYAFTIYIKGIECDTKPSVLLVPQKDYAWMDLVEIQAGSQEFIIPNHVCDVSYPGVARAALSINPLSKIFGTCGFFKGTISITLQWAQSGKLNERGSRVHFRHCFGTSANFDVLEIRSFNTYMPGSTTFELDVGDFSGFNIPGGTKNNLQHLRLWLEEGSHVNCISVTVRLHENFSFYGRSCLPLT</sequence>